<dbReference type="Proteomes" id="UP001470230">
    <property type="component" value="Unassembled WGS sequence"/>
</dbReference>
<evidence type="ECO:0000313" key="1">
    <source>
        <dbReference type="EMBL" id="KAK8899661.1"/>
    </source>
</evidence>
<sequence>MLLNQNINNEEIDVEAIMRSVGFHLCDSSCKEFKKETQPQIINENHKKINALSARLSDQNQEHDCNIDHIDDYYYSEDCSKTQTNISSSITKSSSFEEFFDSVDFDMAIPSEYVFKILNSVIFPLRPKFNIRHPRKSNETMTVAPERLKCKLRNWIMHFFPSYTIISGIDDLMNLFYTFTFSYEIPEEDYRIFFYKCTNVADQVASQLSRVNKKTACYTDRLKKQ</sequence>
<organism evidence="1 2">
    <name type="scientific">Tritrichomonas musculus</name>
    <dbReference type="NCBI Taxonomy" id="1915356"/>
    <lineage>
        <taxon>Eukaryota</taxon>
        <taxon>Metamonada</taxon>
        <taxon>Parabasalia</taxon>
        <taxon>Tritrichomonadida</taxon>
        <taxon>Tritrichomonadidae</taxon>
        <taxon>Tritrichomonas</taxon>
    </lineage>
</organism>
<gene>
    <name evidence="1" type="ORF">M9Y10_001983</name>
</gene>
<keyword evidence="2" id="KW-1185">Reference proteome</keyword>
<evidence type="ECO:0000313" key="2">
    <source>
        <dbReference type="Proteomes" id="UP001470230"/>
    </source>
</evidence>
<protein>
    <submittedName>
        <fullName evidence="1">Uncharacterized protein</fullName>
    </submittedName>
</protein>
<dbReference type="EMBL" id="JAPFFF010000001">
    <property type="protein sequence ID" value="KAK8899661.1"/>
    <property type="molecule type" value="Genomic_DNA"/>
</dbReference>
<name>A0ABR2L9K0_9EUKA</name>
<proteinExistence type="predicted"/>
<comment type="caution">
    <text evidence="1">The sequence shown here is derived from an EMBL/GenBank/DDBJ whole genome shotgun (WGS) entry which is preliminary data.</text>
</comment>
<accession>A0ABR2L9K0</accession>
<reference evidence="1 2" key="1">
    <citation type="submission" date="2024-04" db="EMBL/GenBank/DDBJ databases">
        <title>Tritrichomonas musculus Genome.</title>
        <authorList>
            <person name="Alves-Ferreira E."/>
            <person name="Grigg M."/>
            <person name="Lorenzi H."/>
            <person name="Galac M."/>
        </authorList>
    </citation>
    <scope>NUCLEOTIDE SEQUENCE [LARGE SCALE GENOMIC DNA]</scope>
    <source>
        <strain evidence="1 2">EAF2021</strain>
    </source>
</reference>